<keyword evidence="3 8" id="KW-1133">Transmembrane helix</keyword>
<dbReference type="AlphaFoldDB" id="A0A0N0M085"/>
<dbReference type="Pfam" id="PF00015">
    <property type="entry name" value="MCPsignal"/>
    <property type="match status" value="1"/>
</dbReference>
<comment type="similarity">
    <text evidence="6">Belongs to the methyl-accepting chemotaxis (MCP) protein family.</text>
</comment>
<evidence type="ECO:0000259" key="9">
    <source>
        <dbReference type="PROSITE" id="PS50111"/>
    </source>
</evidence>
<comment type="caution">
    <text evidence="11">The sequence shown here is derived from an EMBL/GenBank/DDBJ whole genome shotgun (WGS) entry which is preliminary data.</text>
</comment>
<dbReference type="InterPro" id="IPR004090">
    <property type="entry name" value="Chemotax_Me-accpt_rcpt"/>
</dbReference>
<dbReference type="GO" id="GO:0006935">
    <property type="term" value="P:chemotaxis"/>
    <property type="evidence" value="ECO:0007669"/>
    <property type="project" value="InterPro"/>
</dbReference>
<dbReference type="FunFam" id="1.10.287.950:FF:000001">
    <property type="entry name" value="Methyl-accepting chemotaxis sensory transducer"/>
    <property type="match status" value="1"/>
</dbReference>
<dbReference type="GO" id="GO:0016020">
    <property type="term" value="C:membrane"/>
    <property type="evidence" value="ECO:0007669"/>
    <property type="project" value="UniProtKB-SubCell"/>
</dbReference>
<dbReference type="PRINTS" id="PR00260">
    <property type="entry name" value="CHEMTRNSDUCR"/>
</dbReference>
<evidence type="ECO:0000256" key="5">
    <source>
        <dbReference type="ARBA" id="ARBA00023224"/>
    </source>
</evidence>
<organism evidence="11 12">
    <name type="scientific">Pseudoalteromonas porphyrae</name>
    <dbReference type="NCBI Taxonomy" id="187330"/>
    <lineage>
        <taxon>Bacteria</taxon>
        <taxon>Pseudomonadati</taxon>
        <taxon>Pseudomonadota</taxon>
        <taxon>Gammaproteobacteria</taxon>
        <taxon>Alteromonadales</taxon>
        <taxon>Pseudoalteromonadaceae</taxon>
        <taxon>Pseudoalteromonas</taxon>
    </lineage>
</organism>
<dbReference type="Proteomes" id="UP000037848">
    <property type="component" value="Unassembled WGS sequence"/>
</dbReference>
<evidence type="ECO:0000256" key="2">
    <source>
        <dbReference type="ARBA" id="ARBA00022692"/>
    </source>
</evidence>
<evidence type="ECO:0000256" key="4">
    <source>
        <dbReference type="ARBA" id="ARBA00023136"/>
    </source>
</evidence>
<dbReference type="PROSITE" id="PS50885">
    <property type="entry name" value="HAMP"/>
    <property type="match status" value="1"/>
</dbReference>
<proteinExistence type="inferred from homology"/>
<dbReference type="PATRIC" id="fig|187330.3.peg.4262"/>
<dbReference type="STRING" id="187330.AMS58_15150"/>
<evidence type="ECO:0000256" key="3">
    <source>
        <dbReference type="ARBA" id="ARBA00022989"/>
    </source>
</evidence>
<sequence length="548" mass="59606">MSQLINNLSFRVKFAIPVVVALVIFSVLSGYVLYTFKEQARLNSFISLEVRTVLDDLEDGYRDLFQVKTAGLSMVLGQGDKQNYLIQQDEYRSNIARVDARLSSPLKLVDSGYIDAINAQRIDNIKADVVIWSRYYQGLFSDHALAASYLAEHKQDMETVLGRIRKNVTTMRDEIDAKLSNSLIEIDEQQTSASYALQFGMLLSFVLSIAATWLLSGVILAPLKQMQLALENIACGQGDLTQRLNIESQDEMGSLARSFNTFISKIHNTVLAVVGSAEQVRTETANLRTITASVLNEASNQQVESEQVAAAVNEMSTTSDNVSHNANDAASATSNANNDANVAKATIEETISLINQLVTDISASSDVINTLEQDVMNIATVLDVIRGIADQTNLLALNAAIEAARAGEQGRGFAVVADEVRSLASRTQDSTGEINAMIEKLQQGTNQAVSAMQASTKSGQQTIEHSRGAAQSVQRINDAVTIINDMNMQIATAATQQSQVSEDVNINVQRIATSSGNMLEKVDHAERACQALAQQCQQLDNLVSNFKV</sequence>
<dbReference type="Gene3D" id="1.10.287.950">
    <property type="entry name" value="Methyl-accepting chemotaxis protein"/>
    <property type="match status" value="1"/>
</dbReference>
<dbReference type="OrthoDB" id="7054443at2"/>
<dbReference type="InterPro" id="IPR003660">
    <property type="entry name" value="HAMP_dom"/>
</dbReference>
<accession>A0A0N0M085</accession>
<dbReference type="Pfam" id="PF00672">
    <property type="entry name" value="HAMP"/>
    <property type="match status" value="1"/>
</dbReference>
<evidence type="ECO:0008006" key="13">
    <source>
        <dbReference type="Google" id="ProtNLM"/>
    </source>
</evidence>
<dbReference type="RefSeq" id="WP_054205878.1">
    <property type="nucleotide sequence ID" value="NZ_LHPH01000010.1"/>
</dbReference>
<dbReference type="SMART" id="SM00283">
    <property type="entry name" value="MA"/>
    <property type="match status" value="1"/>
</dbReference>
<name>A0A0N0M085_9GAMM</name>
<feature type="transmembrane region" description="Helical" evidence="8">
    <location>
        <begin position="14"/>
        <end position="34"/>
    </location>
</feature>
<comment type="subcellular location">
    <subcellularLocation>
        <location evidence="1">Membrane</location>
        <topology evidence="1">Multi-pass membrane protein</topology>
    </subcellularLocation>
</comment>
<dbReference type="PROSITE" id="PS50111">
    <property type="entry name" value="CHEMOTAXIS_TRANSDUC_2"/>
    <property type="match status" value="1"/>
</dbReference>
<dbReference type="PANTHER" id="PTHR32089:SF119">
    <property type="entry name" value="METHYL-ACCEPTING CHEMOTAXIS PROTEIN CTPL"/>
    <property type="match status" value="1"/>
</dbReference>
<evidence type="ECO:0000256" key="6">
    <source>
        <dbReference type="ARBA" id="ARBA00029447"/>
    </source>
</evidence>
<dbReference type="CDD" id="cd11386">
    <property type="entry name" value="MCP_signal"/>
    <property type="match status" value="1"/>
</dbReference>
<keyword evidence="2 8" id="KW-0812">Transmembrane</keyword>
<feature type="domain" description="Methyl-accepting transducer" evidence="9">
    <location>
        <begin position="276"/>
        <end position="512"/>
    </location>
</feature>
<dbReference type="SUPFAM" id="SSF58104">
    <property type="entry name" value="Methyl-accepting chemotaxis protein (MCP) signaling domain"/>
    <property type="match status" value="1"/>
</dbReference>
<evidence type="ECO:0000313" key="12">
    <source>
        <dbReference type="Proteomes" id="UP000037848"/>
    </source>
</evidence>
<evidence type="ECO:0000256" key="1">
    <source>
        <dbReference type="ARBA" id="ARBA00004141"/>
    </source>
</evidence>
<protein>
    <recommendedName>
        <fullName evidence="13">Chemotaxis protein</fullName>
    </recommendedName>
</protein>
<dbReference type="PANTHER" id="PTHR32089">
    <property type="entry name" value="METHYL-ACCEPTING CHEMOTAXIS PROTEIN MCPB"/>
    <property type="match status" value="1"/>
</dbReference>
<dbReference type="InterPro" id="IPR004089">
    <property type="entry name" value="MCPsignal_dom"/>
</dbReference>
<evidence type="ECO:0000256" key="8">
    <source>
        <dbReference type="SAM" id="Phobius"/>
    </source>
</evidence>
<dbReference type="GO" id="GO:0007165">
    <property type="term" value="P:signal transduction"/>
    <property type="evidence" value="ECO:0007669"/>
    <property type="project" value="UniProtKB-KW"/>
</dbReference>
<gene>
    <name evidence="11" type="ORF">ADS77_10730</name>
</gene>
<keyword evidence="4 8" id="KW-0472">Membrane</keyword>
<evidence type="ECO:0000313" key="11">
    <source>
        <dbReference type="EMBL" id="KPH63149.1"/>
    </source>
</evidence>
<dbReference type="CDD" id="cd06225">
    <property type="entry name" value="HAMP"/>
    <property type="match status" value="1"/>
</dbReference>
<reference evidence="11 12" key="1">
    <citation type="submission" date="2015-08" db="EMBL/GenBank/DDBJ databases">
        <title>Draft Genome Sequence of Pseudoalteromonas porphyrae UCD-SED14.</title>
        <authorList>
            <person name="Coil D.A."/>
            <person name="Jospin G."/>
            <person name="Lee R.D."/>
            <person name="Eisen J.A."/>
        </authorList>
    </citation>
    <scope>NUCLEOTIDE SEQUENCE [LARGE SCALE GENOMIC DNA]</scope>
    <source>
        <strain evidence="11 12">UCD-SED14</strain>
    </source>
</reference>
<feature type="domain" description="HAMP" evidence="10">
    <location>
        <begin position="217"/>
        <end position="271"/>
    </location>
</feature>
<evidence type="ECO:0000256" key="7">
    <source>
        <dbReference type="PROSITE-ProRule" id="PRU00284"/>
    </source>
</evidence>
<dbReference type="GO" id="GO:0004888">
    <property type="term" value="F:transmembrane signaling receptor activity"/>
    <property type="evidence" value="ECO:0007669"/>
    <property type="project" value="InterPro"/>
</dbReference>
<evidence type="ECO:0000259" key="10">
    <source>
        <dbReference type="PROSITE" id="PS50885"/>
    </source>
</evidence>
<keyword evidence="12" id="KW-1185">Reference proteome</keyword>
<keyword evidence="5 7" id="KW-0807">Transducer</keyword>
<dbReference type="SMART" id="SM00304">
    <property type="entry name" value="HAMP"/>
    <property type="match status" value="1"/>
</dbReference>
<dbReference type="EMBL" id="LHPH01000010">
    <property type="protein sequence ID" value="KPH63149.1"/>
    <property type="molecule type" value="Genomic_DNA"/>
</dbReference>
<feature type="transmembrane region" description="Helical" evidence="8">
    <location>
        <begin position="199"/>
        <end position="223"/>
    </location>
</feature>